<keyword evidence="2" id="KW-1185">Reference proteome</keyword>
<accession>A0A1M4W5V6</accession>
<protein>
    <submittedName>
        <fullName evidence="1">Uncharacterized protein</fullName>
    </submittedName>
</protein>
<dbReference type="OrthoDB" id="8563833at2"/>
<dbReference type="STRING" id="1124188.SAMN05444377_101184"/>
<dbReference type="AlphaFoldDB" id="A0A1M4W5V6"/>
<sequence length="91" mass="10141">MHYLATGQIWLGGLIPVIDNPLYTSILDELKEQEYVIEESWNTTLPTSLIALQKSGVAVDAEGLPTLDQCEANTEVPFLENETYLNKKTTT</sequence>
<evidence type="ECO:0000313" key="1">
    <source>
        <dbReference type="EMBL" id="SHE76638.1"/>
    </source>
</evidence>
<proteinExistence type="predicted"/>
<dbReference type="Proteomes" id="UP000184147">
    <property type="component" value="Unassembled WGS sequence"/>
</dbReference>
<name>A0A1M4W5V6_9FLAO</name>
<reference evidence="1 2" key="1">
    <citation type="submission" date="2016-11" db="EMBL/GenBank/DDBJ databases">
        <authorList>
            <person name="Jaros S."/>
            <person name="Januszkiewicz K."/>
            <person name="Wedrychowicz H."/>
        </authorList>
    </citation>
    <scope>NUCLEOTIDE SEQUENCE [LARGE SCALE GENOMIC DNA]</scope>
    <source>
        <strain evidence="1 2">DSM 25660</strain>
    </source>
</reference>
<dbReference type="RefSeq" id="WP_073360489.1">
    <property type="nucleotide sequence ID" value="NZ_FQVQ01000001.1"/>
</dbReference>
<gene>
    <name evidence="1" type="ORF">SAMN05444377_101184</name>
</gene>
<dbReference type="EMBL" id="FQVQ01000001">
    <property type="protein sequence ID" value="SHE76638.1"/>
    <property type="molecule type" value="Genomic_DNA"/>
</dbReference>
<organism evidence="1 2">
    <name type="scientific">Flavobacterium fontis</name>
    <dbReference type="NCBI Taxonomy" id="1124188"/>
    <lineage>
        <taxon>Bacteria</taxon>
        <taxon>Pseudomonadati</taxon>
        <taxon>Bacteroidota</taxon>
        <taxon>Flavobacteriia</taxon>
        <taxon>Flavobacteriales</taxon>
        <taxon>Flavobacteriaceae</taxon>
        <taxon>Flavobacterium</taxon>
    </lineage>
</organism>
<evidence type="ECO:0000313" key="2">
    <source>
        <dbReference type="Proteomes" id="UP000184147"/>
    </source>
</evidence>